<dbReference type="AlphaFoldDB" id="A0A3S4SSS3"/>
<dbReference type="PANTHER" id="PTHR13693">
    <property type="entry name" value="CLASS II AMINOTRANSFERASE/8-AMINO-7-OXONONANOATE SYNTHASE"/>
    <property type="match status" value="1"/>
</dbReference>
<evidence type="ECO:0000256" key="8">
    <source>
        <dbReference type="ARBA" id="ARBA00022898"/>
    </source>
</evidence>
<evidence type="ECO:0000256" key="3">
    <source>
        <dbReference type="ARBA" id="ARBA00010008"/>
    </source>
</evidence>
<keyword evidence="7" id="KW-0093">Biotin biosynthesis</keyword>
<dbReference type="Gene3D" id="3.90.1150.10">
    <property type="entry name" value="Aspartate Aminotransferase, domain 1"/>
    <property type="match status" value="1"/>
</dbReference>
<dbReference type="EMBL" id="LR134372">
    <property type="protein sequence ID" value="VEG84697.1"/>
    <property type="molecule type" value="Genomic_DNA"/>
</dbReference>
<dbReference type="PANTHER" id="PTHR13693:SF100">
    <property type="entry name" value="8-AMINO-7-OXONONANOATE SYNTHASE"/>
    <property type="match status" value="1"/>
</dbReference>
<comment type="pathway">
    <text evidence="2">Cofactor biosynthesis; biotin biosynthesis.</text>
</comment>
<evidence type="ECO:0000256" key="4">
    <source>
        <dbReference type="ARBA" id="ARBA00011738"/>
    </source>
</evidence>
<gene>
    <name evidence="14" type="primary">bioF</name>
    <name evidence="14" type="ORF">NCTC11541_00732</name>
</gene>
<evidence type="ECO:0000313" key="14">
    <source>
        <dbReference type="EMBL" id="VEG84697.1"/>
    </source>
</evidence>
<comment type="catalytic activity">
    <reaction evidence="11">
        <text>6-carboxyhexanoyl-[ACP] + L-alanine + H(+) = (8S)-8-amino-7-oxononanoate + holo-[ACP] + CO2</text>
        <dbReference type="Rhea" id="RHEA:42288"/>
        <dbReference type="Rhea" id="RHEA-COMP:9685"/>
        <dbReference type="Rhea" id="RHEA-COMP:9955"/>
        <dbReference type="ChEBI" id="CHEBI:15378"/>
        <dbReference type="ChEBI" id="CHEBI:16526"/>
        <dbReference type="ChEBI" id="CHEBI:57972"/>
        <dbReference type="ChEBI" id="CHEBI:64479"/>
        <dbReference type="ChEBI" id="CHEBI:78846"/>
        <dbReference type="ChEBI" id="CHEBI:149468"/>
        <dbReference type="EC" id="2.3.1.47"/>
    </reaction>
</comment>
<dbReference type="InterPro" id="IPR015424">
    <property type="entry name" value="PyrdxlP-dep_Trfase"/>
</dbReference>
<evidence type="ECO:0000256" key="5">
    <source>
        <dbReference type="ARBA" id="ARBA00013187"/>
    </source>
</evidence>
<accession>A0A3S4SSS3</accession>
<dbReference type="GO" id="GO:0008710">
    <property type="term" value="F:8-amino-7-oxononanoate synthase activity"/>
    <property type="evidence" value="ECO:0007669"/>
    <property type="project" value="UniProtKB-EC"/>
</dbReference>
<keyword evidence="6 14" id="KW-0808">Transferase</keyword>
<dbReference type="InterPro" id="IPR015421">
    <property type="entry name" value="PyrdxlP-dep_Trfase_major"/>
</dbReference>
<evidence type="ECO:0000256" key="2">
    <source>
        <dbReference type="ARBA" id="ARBA00004746"/>
    </source>
</evidence>
<feature type="domain" description="Aminotransferase class I/classII large" evidence="13">
    <location>
        <begin position="35"/>
        <end position="372"/>
    </location>
</feature>
<evidence type="ECO:0000256" key="9">
    <source>
        <dbReference type="ARBA" id="ARBA00032610"/>
    </source>
</evidence>
<organism evidence="14 15">
    <name type="scientific">Campylobacter upsaliensis</name>
    <dbReference type="NCBI Taxonomy" id="28080"/>
    <lineage>
        <taxon>Bacteria</taxon>
        <taxon>Pseudomonadati</taxon>
        <taxon>Campylobacterota</taxon>
        <taxon>Epsilonproteobacteria</taxon>
        <taxon>Campylobacterales</taxon>
        <taxon>Campylobacteraceae</taxon>
        <taxon>Campylobacter</taxon>
    </lineage>
</organism>
<comment type="similarity">
    <text evidence="3">Belongs to the class-II pyridoxal-phosphate-dependent aminotransferase family. BioF subfamily.</text>
</comment>
<dbReference type="EC" id="2.3.1.47" evidence="5"/>
<comment type="subunit">
    <text evidence="4">Homodimer.</text>
</comment>
<proteinExistence type="inferred from homology"/>
<evidence type="ECO:0000259" key="13">
    <source>
        <dbReference type="Pfam" id="PF00155"/>
    </source>
</evidence>
<keyword evidence="8 12" id="KW-0663">Pyridoxal phosphate</keyword>
<dbReference type="RefSeq" id="WP_027303951.1">
    <property type="nucleotide sequence ID" value="NZ_CBCRZS010000006.1"/>
</dbReference>
<comment type="cofactor">
    <cofactor evidence="1 12">
        <name>pyridoxal 5'-phosphate</name>
        <dbReference type="ChEBI" id="CHEBI:597326"/>
    </cofactor>
</comment>
<keyword evidence="14" id="KW-0012">Acyltransferase</keyword>
<dbReference type="Proteomes" id="UP000278157">
    <property type="component" value="Chromosome"/>
</dbReference>
<evidence type="ECO:0000313" key="15">
    <source>
        <dbReference type="Proteomes" id="UP000278157"/>
    </source>
</evidence>
<dbReference type="GO" id="GO:0009102">
    <property type="term" value="P:biotin biosynthetic process"/>
    <property type="evidence" value="ECO:0007669"/>
    <property type="project" value="UniProtKB-KW"/>
</dbReference>
<dbReference type="PROSITE" id="PS00599">
    <property type="entry name" value="AA_TRANSFER_CLASS_2"/>
    <property type="match status" value="1"/>
</dbReference>
<evidence type="ECO:0000256" key="6">
    <source>
        <dbReference type="ARBA" id="ARBA00022679"/>
    </source>
</evidence>
<evidence type="ECO:0000256" key="12">
    <source>
        <dbReference type="RuleBase" id="RU003693"/>
    </source>
</evidence>
<evidence type="ECO:0000256" key="10">
    <source>
        <dbReference type="ARBA" id="ARBA00033381"/>
    </source>
</evidence>
<evidence type="ECO:0000256" key="7">
    <source>
        <dbReference type="ARBA" id="ARBA00022756"/>
    </source>
</evidence>
<evidence type="ECO:0000256" key="1">
    <source>
        <dbReference type="ARBA" id="ARBA00001933"/>
    </source>
</evidence>
<dbReference type="Gene3D" id="3.40.640.10">
    <property type="entry name" value="Type I PLP-dependent aspartate aminotransferase-like (Major domain)"/>
    <property type="match status" value="1"/>
</dbReference>
<dbReference type="InterPro" id="IPR001917">
    <property type="entry name" value="Aminotrans_II_pyridoxalP_BS"/>
</dbReference>
<protein>
    <recommendedName>
        <fullName evidence="5">8-amino-7-oxononanoate synthase</fullName>
        <ecNumber evidence="5">2.3.1.47</ecNumber>
    </recommendedName>
    <alternativeName>
        <fullName evidence="9">7-keto-8-amino-pelargonic acid synthase</fullName>
    </alternativeName>
    <alternativeName>
        <fullName evidence="10">8-amino-7-ketopelargonate synthase</fullName>
    </alternativeName>
</protein>
<dbReference type="InterPro" id="IPR004839">
    <property type="entry name" value="Aminotransferase_I/II_large"/>
</dbReference>
<name>A0A3S4SSS3_CAMUP</name>
<sequence>MQVEKILQTLENEANLRTLTPLKHEGNFVFKRGKKLLNLAGNDYLGLATNSVLKREFLEVVREEDLYFSSSSSRSLSGNYEIYERLENTLKHKIQKEVLLFNSGYQLNSSCIAALASVPHTLFLADRLIHASMIDGLRGANFLRFRHNDMEHLQILLEKNHAKYENIIILSEALFSMDGDLVKLQELVGLKKKYKNVLLYIDEAHSVGCFGGGLGLVKELELEVDFLIFTFGKALASMGACMITSKHFKDFFINKARALIYSTALPPINVAFSLFIFEKIASFEKQRIKLKTLSEHFKKILRAKELEFLGDYYIISLILKENQKALEVALRLEENGIFAPAIKTPTVPKNSARIRFSLHANLSESELDKIAELL</sequence>
<dbReference type="GO" id="GO:0030170">
    <property type="term" value="F:pyridoxal phosphate binding"/>
    <property type="evidence" value="ECO:0007669"/>
    <property type="project" value="InterPro"/>
</dbReference>
<dbReference type="OrthoDB" id="9807157at2"/>
<reference evidence="14 15" key="1">
    <citation type="submission" date="2018-12" db="EMBL/GenBank/DDBJ databases">
        <authorList>
            <consortium name="Pathogen Informatics"/>
        </authorList>
    </citation>
    <scope>NUCLEOTIDE SEQUENCE [LARGE SCALE GENOMIC DNA]</scope>
    <source>
        <strain evidence="14 15">NCTC11541</strain>
    </source>
</reference>
<dbReference type="InterPro" id="IPR050087">
    <property type="entry name" value="AON_synthase_class-II"/>
</dbReference>
<dbReference type="SUPFAM" id="SSF53383">
    <property type="entry name" value="PLP-dependent transferases"/>
    <property type="match status" value="1"/>
</dbReference>
<evidence type="ECO:0000256" key="11">
    <source>
        <dbReference type="ARBA" id="ARBA00047715"/>
    </source>
</evidence>
<dbReference type="InterPro" id="IPR015422">
    <property type="entry name" value="PyrdxlP-dep_Trfase_small"/>
</dbReference>
<dbReference type="Pfam" id="PF00155">
    <property type="entry name" value="Aminotran_1_2"/>
    <property type="match status" value="1"/>
</dbReference>